<protein>
    <submittedName>
        <fullName evidence="2">Uncharacterized protein</fullName>
    </submittedName>
</protein>
<dbReference type="EMBL" id="HBKQ01014301">
    <property type="protein sequence ID" value="CAE2224782.1"/>
    <property type="molecule type" value="Transcribed_RNA"/>
</dbReference>
<feature type="compositionally biased region" description="Low complexity" evidence="1">
    <location>
        <begin position="32"/>
        <end position="68"/>
    </location>
</feature>
<evidence type="ECO:0000256" key="1">
    <source>
        <dbReference type="SAM" id="MobiDB-lite"/>
    </source>
</evidence>
<name>A0A7S4IBV4_9STRA</name>
<reference evidence="2" key="1">
    <citation type="submission" date="2021-01" db="EMBL/GenBank/DDBJ databases">
        <authorList>
            <person name="Corre E."/>
            <person name="Pelletier E."/>
            <person name="Niang G."/>
            <person name="Scheremetjew M."/>
            <person name="Finn R."/>
            <person name="Kale V."/>
            <person name="Holt S."/>
            <person name="Cochrane G."/>
            <person name="Meng A."/>
            <person name="Brown T."/>
            <person name="Cohen L."/>
        </authorList>
    </citation>
    <scope>NUCLEOTIDE SEQUENCE</scope>
    <source>
        <strain evidence="2">Isolate 1302-5</strain>
    </source>
</reference>
<sequence>MPRMQNTATMTMTMTTTTTTTTSSAAAAAVSTATTTDSTLSSTTDTSTAATEETTTTTTTTTTTAAAAKPEPEEPVLEGATGDLSESHIYTSADDDDADESGGEATGGGTSANAKSFGGSLPYAARSFSADVLSGYDGCDQLRDDVLSAANFLARRVIERNAAYDDRYYATPGNPMPSVGDTATEEADASDSGAEKSQDGDSSGGGGEDSYDTNVQDADVDEMDAAKSDGNHVWVAYGDTIVMWDAVSGRIVSETVMPPMKYNASLYDDCRHYEPMPDKVKMEEQVGEEVDDEEGGEAISSSPEVLTATAGEGGGTSAAKPVGTESDRGDGKRRKASMAIVPPYGGCFEPPRMTVKGLLLDEDNRRLVAFVQGYQPRFYGWWMPSDDAEDEPILSDYGTTQIKVFDIDAFTDVEVVVDNATYARRQMNLVSSLVLPGRHVDARMIDSTVHAVTMSNVNTYPHLERHLRRWHEDFRGMTGEEYFANATLKAEFVTASFADRLLAEIMVHHGEDNAESTCEDIVRLSVFQTGLDDESLSAHDWWHSRGILGGLVDVTSFDVAHDPQMHANAADGNDVDDDVDDDYDGVARIRSGTSTAFVPTAWGTNVYANKDMLFLANEGWQGWKGREHHKFIPTTYLYAYDLRRSHGNAPVTTDRRRKRGRNLRRAAEGGGGGNPPPPKARAVGVGKAPGRVLNQYSMDMHDGHLRIATTVPGRWGCVALDGEGENYVVERPWTDDAPECVWGQWPPPHNQVTVLSAATEDANGEDGRIGELREVGRTPGSLGEEGETIFAVRFMGDTGFVVTFRRTDPFYVLDLSDHANPAAIGELKIPGFSNYLHPVAEDKLLAVGMDATDDGAATGLQLSLFGFANKTAPELLAKLNVNDEKDDGGDGWSFSHSAAQRDFKAFRWLKESRKVIIPAQIYGGSYNDYFDGFNIFDVNLDGPDTYNITKDFDVNMVERWSEYSCWGGAWVPPRSMVFQGNATFIKGHMARSHRIDTEKFRWETKLDGPIPIPKQECHPYWYRGG</sequence>
<dbReference type="AlphaFoldDB" id="A0A7S4IBV4"/>
<proteinExistence type="predicted"/>
<feature type="region of interest" description="Disordered" evidence="1">
    <location>
        <begin position="648"/>
        <end position="685"/>
    </location>
</feature>
<feature type="compositionally biased region" description="Basic residues" evidence="1">
    <location>
        <begin position="655"/>
        <end position="664"/>
    </location>
</feature>
<accession>A0A7S4IBV4</accession>
<feature type="compositionally biased region" description="Acidic residues" evidence="1">
    <location>
        <begin position="93"/>
        <end position="102"/>
    </location>
</feature>
<gene>
    <name evidence="2" type="ORF">OAUR00152_LOCUS9779</name>
</gene>
<dbReference type="Pfam" id="PF09826">
    <property type="entry name" value="Beta_propel"/>
    <property type="match status" value="2"/>
</dbReference>
<feature type="region of interest" description="Disordered" evidence="1">
    <location>
        <begin position="167"/>
        <end position="214"/>
    </location>
</feature>
<evidence type="ECO:0000313" key="2">
    <source>
        <dbReference type="EMBL" id="CAE2224782.1"/>
    </source>
</evidence>
<feature type="region of interest" description="Disordered" evidence="1">
    <location>
        <begin position="32"/>
        <end position="115"/>
    </location>
</feature>
<organism evidence="2">
    <name type="scientific">Odontella aurita</name>
    <dbReference type="NCBI Taxonomy" id="265563"/>
    <lineage>
        <taxon>Eukaryota</taxon>
        <taxon>Sar</taxon>
        <taxon>Stramenopiles</taxon>
        <taxon>Ochrophyta</taxon>
        <taxon>Bacillariophyta</taxon>
        <taxon>Mediophyceae</taxon>
        <taxon>Biddulphiophycidae</taxon>
        <taxon>Eupodiscales</taxon>
        <taxon>Odontellaceae</taxon>
        <taxon>Odontella</taxon>
    </lineage>
</organism>
<feature type="region of interest" description="Disordered" evidence="1">
    <location>
        <begin position="307"/>
        <end position="334"/>
    </location>
</feature>
<dbReference type="InterPro" id="IPR019198">
    <property type="entry name" value="Beta_propeller_containing"/>
</dbReference>